<reference evidence="7" key="1">
    <citation type="submission" date="2018-11" db="EMBL/GenBank/DDBJ databases">
        <title>Complete genome sequence of Paenibacillus sp. ML311-T8.</title>
        <authorList>
            <person name="Nam Y.-D."/>
            <person name="Kang J."/>
            <person name="Chung W.-H."/>
            <person name="Park Y.S."/>
        </authorList>
    </citation>
    <scope>NUCLEOTIDE SEQUENCE [LARGE SCALE GENOMIC DNA]</scope>
    <source>
        <strain evidence="7">ML311-T8</strain>
    </source>
</reference>
<dbReference type="Proteomes" id="UP000426246">
    <property type="component" value="Chromosome"/>
</dbReference>
<dbReference type="EMBL" id="CP034235">
    <property type="protein sequence ID" value="QGQ95693.1"/>
    <property type="molecule type" value="Genomic_DNA"/>
</dbReference>
<keyword evidence="4" id="KW-1133">Transmembrane helix</keyword>
<organism evidence="6 7">
    <name type="scientific">Paenibacillus psychroresistens</name>
    <dbReference type="NCBI Taxonomy" id="1778678"/>
    <lineage>
        <taxon>Bacteria</taxon>
        <taxon>Bacillati</taxon>
        <taxon>Bacillota</taxon>
        <taxon>Bacilli</taxon>
        <taxon>Bacillales</taxon>
        <taxon>Paenibacillaceae</taxon>
        <taxon>Paenibacillus</taxon>
    </lineage>
</organism>
<feature type="domain" description="Putative zinc-finger" evidence="5">
    <location>
        <begin position="3"/>
        <end position="37"/>
    </location>
</feature>
<dbReference type="InterPro" id="IPR027383">
    <property type="entry name" value="Znf_put"/>
</dbReference>
<keyword evidence="7" id="KW-1185">Reference proteome</keyword>
<accession>A0A6B8RJG1</accession>
<feature type="region of interest" description="Disordered" evidence="3">
    <location>
        <begin position="179"/>
        <end position="228"/>
    </location>
</feature>
<evidence type="ECO:0000256" key="4">
    <source>
        <dbReference type="SAM" id="Phobius"/>
    </source>
</evidence>
<feature type="transmembrane region" description="Helical" evidence="4">
    <location>
        <begin position="96"/>
        <end position="115"/>
    </location>
</feature>
<evidence type="ECO:0000256" key="1">
    <source>
        <dbReference type="ARBA" id="ARBA00024353"/>
    </source>
</evidence>
<evidence type="ECO:0000256" key="3">
    <source>
        <dbReference type="SAM" id="MobiDB-lite"/>
    </source>
</evidence>
<proteinExistence type="inferred from homology"/>
<evidence type="ECO:0000259" key="5">
    <source>
        <dbReference type="Pfam" id="PF13490"/>
    </source>
</evidence>
<gene>
    <name evidence="6" type="ORF">EHS13_12775</name>
</gene>
<dbReference type="AlphaFoldDB" id="A0A6B8RJG1"/>
<evidence type="ECO:0000313" key="7">
    <source>
        <dbReference type="Proteomes" id="UP000426246"/>
    </source>
</evidence>
<name>A0A6B8RJG1_9BACL</name>
<dbReference type="Gene3D" id="1.10.10.1320">
    <property type="entry name" value="Anti-sigma factor, zinc-finger domain"/>
    <property type="match status" value="1"/>
</dbReference>
<keyword evidence="4" id="KW-0812">Transmembrane</keyword>
<evidence type="ECO:0000313" key="6">
    <source>
        <dbReference type="EMBL" id="QGQ95693.1"/>
    </source>
</evidence>
<keyword evidence="4" id="KW-0472">Membrane</keyword>
<dbReference type="KEGG" id="ppsc:EHS13_12775"/>
<dbReference type="InterPro" id="IPR041916">
    <property type="entry name" value="Anti_sigma_zinc_sf"/>
</dbReference>
<protein>
    <recommendedName>
        <fullName evidence="2">Anti-sigma-W factor RsiW</fullName>
    </recommendedName>
</protein>
<evidence type="ECO:0000256" key="2">
    <source>
        <dbReference type="ARBA" id="ARBA00024438"/>
    </source>
</evidence>
<comment type="similarity">
    <text evidence="1">Belongs to the zinc-associated anti-sigma factor (ZAS) superfamily. Anti-sigma-W factor family.</text>
</comment>
<sequence>MNCEQRMDDMQRFVDNDLTYAEQENLKAHIMQCPDCAASFEQLQRLSAELSLLPMVTPPFSIVDSIMPKLAELDAQQAAKQVVYLPTAKPRNKTILPWKIGGGLVAAAVIFGLIINMQPSNKFDAAEIIQAGAASQKTTSVADTAKSTKETITPEAPAAASVDDQSKIEVKFDESVNGALNGDLKKAPQASTNSKELAGDAAADRILNSPTDKKVVPTTLPPQAPKVGDFNYTLSSDKEVPKATPAVSPTPMPSAIPVPELAPAPQNTTLASDDGNFIGMIERQIVLVQTPDGNRIYTSSVQWNATDTIALVQWQESQRLIYEVRTEDGQVKRFIVDPTLKTEQEQKVE</sequence>
<dbReference type="Pfam" id="PF13490">
    <property type="entry name" value="zf-HC2"/>
    <property type="match status" value="1"/>
</dbReference>